<feature type="region of interest" description="Disordered" evidence="1">
    <location>
        <begin position="1"/>
        <end position="117"/>
    </location>
</feature>
<feature type="compositionally biased region" description="Polar residues" evidence="1">
    <location>
        <begin position="53"/>
        <end position="78"/>
    </location>
</feature>
<name>A0A8H3BJY8_9AGAM</name>
<comment type="caution">
    <text evidence="2">The sequence shown here is derived from an EMBL/GenBank/DDBJ whole genome shotgun (WGS) entry which is preliminary data.</text>
</comment>
<dbReference type="EMBL" id="CAJMWS010000683">
    <property type="protein sequence ID" value="CAE6458682.1"/>
    <property type="molecule type" value="Genomic_DNA"/>
</dbReference>
<proteinExistence type="predicted"/>
<feature type="compositionally biased region" description="Polar residues" evidence="1">
    <location>
        <begin position="16"/>
        <end position="38"/>
    </location>
</feature>
<accession>A0A8H3BJY8</accession>
<evidence type="ECO:0000256" key="1">
    <source>
        <dbReference type="SAM" id="MobiDB-lite"/>
    </source>
</evidence>
<protein>
    <submittedName>
        <fullName evidence="2">Uncharacterized protein</fullName>
    </submittedName>
</protein>
<sequence>MVTSSSLNVTAPRRTGVQTKANKSITNSNTGLSSSRPQPSYARPTESFLKRSSGGTAQRQSARSTASQKKYGQTSESSRGQRKIQAPTDKRPVWNNHFTNPKSFRHPTQSLTTATASSPVPISEELTISAVYPQPPSQLAPIPHPAPNSLSPTHPEHSDPLVLTFPVGLLTPPPSPPSPSQVLKFTSESKYDVFVSSRAYEQDSWSNVDPASIKSKLCKKQFGQCRCGSDICVSDLIKGLDADPGLDDLGCDILGDIFVITAQNPSLFQVALSAYLTT</sequence>
<organism evidence="2 3">
    <name type="scientific">Rhizoctonia solani</name>
    <dbReference type="NCBI Taxonomy" id="456999"/>
    <lineage>
        <taxon>Eukaryota</taxon>
        <taxon>Fungi</taxon>
        <taxon>Dikarya</taxon>
        <taxon>Basidiomycota</taxon>
        <taxon>Agaricomycotina</taxon>
        <taxon>Agaricomycetes</taxon>
        <taxon>Cantharellales</taxon>
        <taxon>Ceratobasidiaceae</taxon>
        <taxon>Rhizoctonia</taxon>
    </lineage>
</organism>
<evidence type="ECO:0000313" key="2">
    <source>
        <dbReference type="EMBL" id="CAE6458682.1"/>
    </source>
</evidence>
<feature type="compositionally biased region" description="Polar residues" evidence="1">
    <location>
        <begin position="96"/>
        <end position="117"/>
    </location>
</feature>
<dbReference type="AlphaFoldDB" id="A0A8H3BJY8"/>
<evidence type="ECO:0000313" key="3">
    <source>
        <dbReference type="Proteomes" id="UP000663846"/>
    </source>
</evidence>
<dbReference type="Proteomes" id="UP000663846">
    <property type="component" value="Unassembled WGS sequence"/>
</dbReference>
<gene>
    <name evidence="2" type="ORF">RDB_LOCUS155877</name>
</gene>
<reference evidence="2" key="1">
    <citation type="submission" date="2021-01" db="EMBL/GenBank/DDBJ databases">
        <authorList>
            <person name="Kaushik A."/>
        </authorList>
    </citation>
    <scope>NUCLEOTIDE SEQUENCE</scope>
    <source>
        <strain evidence="2">AG1-1C</strain>
    </source>
</reference>